<dbReference type="EMBL" id="GIFC01008899">
    <property type="protein sequence ID" value="MXU90982.1"/>
    <property type="molecule type" value="Transcribed_RNA"/>
</dbReference>
<reference evidence="2" key="1">
    <citation type="submission" date="2019-12" db="EMBL/GenBank/DDBJ databases">
        <title>An insight into the sialome of adult female Ixodes ricinus ticks feeding for 6 days.</title>
        <authorList>
            <person name="Perner J."/>
            <person name="Ribeiro J.M.C."/>
        </authorList>
    </citation>
    <scope>NUCLEOTIDE SEQUENCE</scope>
    <source>
        <strain evidence="2">Semi-engorged</strain>
        <tissue evidence="2">Salivary glands</tissue>
    </source>
</reference>
<feature type="compositionally biased region" description="Basic and acidic residues" evidence="1">
    <location>
        <begin position="81"/>
        <end position="90"/>
    </location>
</feature>
<organism evidence="2">
    <name type="scientific">Ixodes ricinus</name>
    <name type="common">Common tick</name>
    <name type="synonym">Acarus ricinus</name>
    <dbReference type="NCBI Taxonomy" id="34613"/>
    <lineage>
        <taxon>Eukaryota</taxon>
        <taxon>Metazoa</taxon>
        <taxon>Ecdysozoa</taxon>
        <taxon>Arthropoda</taxon>
        <taxon>Chelicerata</taxon>
        <taxon>Arachnida</taxon>
        <taxon>Acari</taxon>
        <taxon>Parasitiformes</taxon>
        <taxon>Ixodida</taxon>
        <taxon>Ixodoidea</taxon>
        <taxon>Ixodidae</taxon>
        <taxon>Ixodinae</taxon>
        <taxon>Ixodes</taxon>
    </lineage>
</organism>
<accession>A0A6B0UMS0</accession>
<dbReference type="AlphaFoldDB" id="A0A6B0UMS0"/>
<name>A0A6B0UMS0_IXORI</name>
<protein>
    <submittedName>
        <fullName evidence="2">Putative secreted protein</fullName>
    </submittedName>
</protein>
<proteinExistence type="predicted"/>
<evidence type="ECO:0000256" key="1">
    <source>
        <dbReference type="SAM" id="MobiDB-lite"/>
    </source>
</evidence>
<sequence length="119" mass="13304">MSQILIVTFPLVTFRMLKPTVGIMSSQNCPEAMTFTKVVFPEYWSPTSVSSISSFQKRLLNQSRILLMSDNISSAGSVHRPIADGVEHARDRRQRPPAANANETSEPSELPSRKQQQKS</sequence>
<evidence type="ECO:0000313" key="2">
    <source>
        <dbReference type="EMBL" id="MXU90982.1"/>
    </source>
</evidence>
<feature type="region of interest" description="Disordered" evidence="1">
    <location>
        <begin position="75"/>
        <end position="119"/>
    </location>
</feature>